<name>A0A4U9RYF9_HATHI</name>
<gene>
    <name evidence="1" type="primary">spoIIR</name>
    <name evidence="1" type="ORF">NCTC503_02285</name>
</gene>
<dbReference type="AlphaFoldDB" id="A0A4U9RYF9"/>
<accession>A0A4U9RYF9</accession>
<dbReference type="KEGG" id="hhw:NCTC503_02285"/>
<dbReference type="InterPro" id="IPR014202">
    <property type="entry name" value="Spore_II_R"/>
</dbReference>
<evidence type="ECO:0000313" key="2">
    <source>
        <dbReference type="Proteomes" id="UP000308489"/>
    </source>
</evidence>
<protein>
    <submittedName>
        <fullName evidence="1">Stage II sporulation protein R</fullName>
    </submittedName>
</protein>
<dbReference type="Proteomes" id="UP000308489">
    <property type="component" value="Chromosome 1"/>
</dbReference>
<dbReference type="RefSeq" id="WP_138210827.1">
    <property type="nucleotide sequence ID" value="NZ_CBCRUQ010000002.1"/>
</dbReference>
<evidence type="ECO:0000313" key="1">
    <source>
        <dbReference type="EMBL" id="VTQ94230.1"/>
    </source>
</evidence>
<dbReference type="OrthoDB" id="9793324at2"/>
<reference evidence="1 2" key="1">
    <citation type="submission" date="2019-05" db="EMBL/GenBank/DDBJ databases">
        <authorList>
            <consortium name="Pathogen Informatics"/>
        </authorList>
    </citation>
    <scope>NUCLEOTIDE SEQUENCE [LARGE SCALE GENOMIC DNA]</scope>
    <source>
        <strain evidence="1 2">NCTC503</strain>
    </source>
</reference>
<proteinExistence type="predicted"/>
<keyword evidence="2" id="KW-1185">Reference proteome</keyword>
<dbReference type="Pfam" id="PF09551">
    <property type="entry name" value="Spore_II_R"/>
    <property type="match status" value="1"/>
</dbReference>
<sequence>MKKTLTFIIISLILFGVFGNNAKGNSKNEEELINDISNKIVRFHVIANSDSKQDQELKLKVRDSVLKFISPKLKDCNDIEESRKIINRYNKDIIEVSKKVIRENGYKYDVKTNLSRENFPQKTYSNITLPQGNYEAYRIIIGTGNGQNWWCVMFPPLCFVDATKTEVNEKKTEKEMKTVLNDEEYNSINNSNKNKLKVKFKVVEILNKNKKAK</sequence>
<organism evidence="1 2">
    <name type="scientific">Hathewaya histolytica</name>
    <name type="common">Clostridium histolyticum</name>
    <dbReference type="NCBI Taxonomy" id="1498"/>
    <lineage>
        <taxon>Bacteria</taxon>
        <taxon>Bacillati</taxon>
        <taxon>Bacillota</taxon>
        <taxon>Clostridia</taxon>
        <taxon>Eubacteriales</taxon>
        <taxon>Clostridiaceae</taxon>
        <taxon>Hathewaya</taxon>
    </lineage>
</organism>
<dbReference type="NCBIfam" id="TIGR02837">
    <property type="entry name" value="spore_II_R"/>
    <property type="match status" value="1"/>
</dbReference>
<dbReference type="EMBL" id="LR590481">
    <property type="protein sequence ID" value="VTQ94230.1"/>
    <property type="molecule type" value="Genomic_DNA"/>
</dbReference>